<protein>
    <submittedName>
        <fullName evidence="2">Uncharacterized protein</fullName>
    </submittedName>
</protein>
<dbReference type="AlphaFoldDB" id="A0A4Y2EE71"/>
<keyword evidence="3" id="KW-1185">Reference proteome</keyword>
<reference evidence="2 3" key="1">
    <citation type="journal article" date="2019" name="Sci. Rep.">
        <title>Orb-weaving spider Araneus ventricosus genome elucidates the spidroin gene catalogue.</title>
        <authorList>
            <person name="Kono N."/>
            <person name="Nakamura H."/>
            <person name="Ohtoshi R."/>
            <person name="Moran D.A.P."/>
            <person name="Shinohara A."/>
            <person name="Yoshida Y."/>
            <person name="Fujiwara M."/>
            <person name="Mori M."/>
            <person name="Tomita M."/>
            <person name="Arakawa K."/>
        </authorList>
    </citation>
    <scope>NUCLEOTIDE SEQUENCE [LARGE SCALE GENOMIC DNA]</scope>
</reference>
<dbReference type="OrthoDB" id="6435835at2759"/>
<organism evidence="2 3">
    <name type="scientific">Araneus ventricosus</name>
    <name type="common">Orbweaver spider</name>
    <name type="synonym">Epeira ventricosa</name>
    <dbReference type="NCBI Taxonomy" id="182803"/>
    <lineage>
        <taxon>Eukaryota</taxon>
        <taxon>Metazoa</taxon>
        <taxon>Ecdysozoa</taxon>
        <taxon>Arthropoda</taxon>
        <taxon>Chelicerata</taxon>
        <taxon>Arachnida</taxon>
        <taxon>Araneae</taxon>
        <taxon>Araneomorphae</taxon>
        <taxon>Entelegynae</taxon>
        <taxon>Araneoidea</taxon>
        <taxon>Araneidae</taxon>
        <taxon>Araneus</taxon>
    </lineage>
</organism>
<feature type="transmembrane region" description="Helical" evidence="1">
    <location>
        <begin position="195"/>
        <end position="219"/>
    </location>
</feature>
<dbReference type="Proteomes" id="UP000499080">
    <property type="component" value="Unassembled WGS sequence"/>
</dbReference>
<sequence length="312" mass="35026">MCLLSTAEQNDGPVIIGHRLFSVSDCDRNPPWNLFVRLALSLSGKNDYLDRSMAGAGNVNLQRPVGESRAISDRSLDVHSRKNPREIYGPYVGGYESHIFHVSPRARRRDCPRESLTGKAIVASFGAFGHPITTARHSVPFIFIFSYYDPAYGLPRAGPSRNFISAVAAAGLQGRPTVRHPQIMGLESPGQSLKVYCFFAPAPSVFFFYFSPFGSLFLLGSPGAVTPFSTVLRHLADRYWLLDKYTLCERASYNEDQRIKLLLYYRNLVDRSPSAQLFGPDEEFLPVSLALLFMIVIIFFTSPEHCRFHCQM</sequence>
<evidence type="ECO:0000256" key="1">
    <source>
        <dbReference type="SAM" id="Phobius"/>
    </source>
</evidence>
<keyword evidence="1" id="KW-1133">Transmembrane helix</keyword>
<gene>
    <name evidence="2" type="ORF">AVEN_1174_1</name>
</gene>
<name>A0A4Y2EE71_ARAVE</name>
<comment type="caution">
    <text evidence="2">The sequence shown here is derived from an EMBL/GenBank/DDBJ whole genome shotgun (WGS) entry which is preliminary data.</text>
</comment>
<evidence type="ECO:0000313" key="2">
    <source>
        <dbReference type="EMBL" id="GBM26569.1"/>
    </source>
</evidence>
<keyword evidence="1" id="KW-0812">Transmembrane</keyword>
<dbReference type="EMBL" id="BGPR01000563">
    <property type="protein sequence ID" value="GBM26569.1"/>
    <property type="molecule type" value="Genomic_DNA"/>
</dbReference>
<accession>A0A4Y2EE71</accession>
<proteinExistence type="predicted"/>
<keyword evidence="1" id="KW-0472">Membrane</keyword>
<evidence type="ECO:0000313" key="3">
    <source>
        <dbReference type="Proteomes" id="UP000499080"/>
    </source>
</evidence>
<feature type="transmembrane region" description="Helical" evidence="1">
    <location>
        <begin position="284"/>
        <end position="302"/>
    </location>
</feature>